<sequence>MDKREYERQVRSLVNAGRLKFSQHVLRDHPERDITPLEVRECILRGTLQSMPVLTIKGDWKAEFFRHAAGHGLTVVVALQVETRVVVVTAY</sequence>
<organism evidence="1 2">
    <name type="scientific">Peteryoungia ipomoeae</name>
    <dbReference type="NCBI Taxonomy" id="1210932"/>
    <lineage>
        <taxon>Bacteria</taxon>
        <taxon>Pseudomonadati</taxon>
        <taxon>Pseudomonadota</taxon>
        <taxon>Alphaproteobacteria</taxon>
        <taxon>Hyphomicrobiales</taxon>
        <taxon>Rhizobiaceae</taxon>
        <taxon>Peteryoungia</taxon>
    </lineage>
</organism>
<reference evidence="1 2" key="1">
    <citation type="submission" date="2019-04" db="EMBL/GenBank/DDBJ databases">
        <title>Genome sequence of strain shin9-1.</title>
        <authorList>
            <person name="Gao J."/>
            <person name="Sun J."/>
        </authorList>
    </citation>
    <scope>NUCLEOTIDE SEQUENCE [LARGE SCALE GENOMIC DNA]</scope>
    <source>
        <strain evidence="2">shin9-1</strain>
    </source>
</reference>
<dbReference type="Pfam" id="PF14076">
    <property type="entry name" value="DUF4258"/>
    <property type="match status" value="1"/>
</dbReference>
<evidence type="ECO:0000313" key="2">
    <source>
        <dbReference type="Proteomes" id="UP000308828"/>
    </source>
</evidence>
<accession>A0A4S8P2M4</accession>
<proteinExistence type="predicted"/>
<gene>
    <name evidence="1" type="ORF">FAA97_10130</name>
</gene>
<comment type="caution">
    <text evidence="1">The sequence shown here is derived from an EMBL/GenBank/DDBJ whole genome shotgun (WGS) entry which is preliminary data.</text>
</comment>
<evidence type="ECO:0000313" key="1">
    <source>
        <dbReference type="EMBL" id="THV22982.1"/>
    </source>
</evidence>
<dbReference type="RefSeq" id="WP_136598426.1">
    <property type="nucleotide sequence ID" value="NZ_STGV01000003.1"/>
</dbReference>
<dbReference type="Proteomes" id="UP000308828">
    <property type="component" value="Unassembled WGS sequence"/>
</dbReference>
<name>A0A4S8P2M4_9HYPH</name>
<dbReference type="InterPro" id="IPR025354">
    <property type="entry name" value="DUF4258"/>
</dbReference>
<keyword evidence="2" id="KW-1185">Reference proteome</keyword>
<dbReference type="AlphaFoldDB" id="A0A4S8P2M4"/>
<dbReference type="OrthoDB" id="8454636at2"/>
<dbReference type="EMBL" id="STGV01000003">
    <property type="protein sequence ID" value="THV22982.1"/>
    <property type="molecule type" value="Genomic_DNA"/>
</dbReference>
<protein>
    <submittedName>
        <fullName evidence="1">DUF4258 domain-containing protein</fullName>
    </submittedName>
</protein>